<protein>
    <submittedName>
        <fullName evidence="1">Unannotated protein</fullName>
    </submittedName>
</protein>
<evidence type="ECO:0000313" key="1">
    <source>
        <dbReference type="EMBL" id="CAB4571613.1"/>
    </source>
</evidence>
<proteinExistence type="predicted"/>
<reference evidence="1" key="1">
    <citation type="submission" date="2020-05" db="EMBL/GenBank/DDBJ databases">
        <authorList>
            <person name="Chiriac C."/>
            <person name="Salcher M."/>
            <person name="Ghai R."/>
            <person name="Kavagutti S V."/>
        </authorList>
    </citation>
    <scope>NUCLEOTIDE SEQUENCE</scope>
</reference>
<dbReference type="EMBL" id="CAEZTC010000222">
    <property type="protein sequence ID" value="CAB4571613.1"/>
    <property type="molecule type" value="Genomic_DNA"/>
</dbReference>
<organism evidence="1">
    <name type="scientific">freshwater metagenome</name>
    <dbReference type="NCBI Taxonomy" id="449393"/>
    <lineage>
        <taxon>unclassified sequences</taxon>
        <taxon>metagenomes</taxon>
        <taxon>ecological metagenomes</taxon>
    </lineage>
</organism>
<gene>
    <name evidence="1" type="ORF">UFOPK1572_01399</name>
</gene>
<accession>A0A6J6EBE0</accession>
<name>A0A6J6EBE0_9ZZZZ</name>
<dbReference type="AlphaFoldDB" id="A0A6J6EBE0"/>
<sequence length="166" mass="18479">MLEETITNKQAVSTGEITMRDQYTFATTIRNSDMSSNVVGTTAKIGGNIGRKMSHAPPKGVVRALTRVTGCILGKSQCKTIIQRKHFVLVSLLPPRLDQCCKTVRVCRCKIMALIEIFCEVVELPSIFFKSGEWLVKSNSFPTIHPDASVTKHFEVLRTTSHVRRG</sequence>